<dbReference type="Gene3D" id="3.30.200.20">
    <property type="entry name" value="Phosphorylase Kinase, domain 1"/>
    <property type="match status" value="2"/>
</dbReference>
<evidence type="ECO:0000256" key="10">
    <source>
        <dbReference type="ARBA" id="ARBA00022723"/>
    </source>
</evidence>
<dbReference type="SUPFAM" id="SSF56112">
    <property type="entry name" value="Protein kinase-like (PK-like)"/>
    <property type="match status" value="1"/>
</dbReference>
<dbReference type="Pfam" id="PF00564">
    <property type="entry name" value="PB1"/>
    <property type="match status" value="1"/>
</dbReference>
<keyword evidence="23" id="KW-0868">Chloride</keyword>
<dbReference type="FunFam" id="1.10.510.10:FF:000048">
    <property type="entry name" value="Protein kinase C"/>
    <property type="match status" value="1"/>
</dbReference>
<dbReference type="InterPro" id="IPR046349">
    <property type="entry name" value="C1-like_sf"/>
</dbReference>
<evidence type="ECO:0000256" key="22">
    <source>
        <dbReference type="ARBA" id="ARBA00023180"/>
    </source>
</evidence>
<evidence type="ECO:0000256" key="8">
    <source>
        <dbReference type="ARBA" id="ARBA00022679"/>
    </source>
</evidence>
<dbReference type="SMART" id="SM00666">
    <property type="entry name" value="PB1"/>
    <property type="match status" value="1"/>
</dbReference>
<dbReference type="InterPro" id="IPR036719">
    <property type="entry name" value="Neuro-gated_channel_TM_sf"/>
</dbReference>
<name>A0AA41N2E3_SCICA</name>
<dbReference type="PROSITE" id="PS51745">
    <property type="entry name" value="PB1"/>
    <property type="match status" value="1"/>
</dbReference>
<dbReference type="InterPro" id="IPR006201">
    <property type="entry name" value="Neur_channel"/>
</dbReference>
<evidence type="ECO:0000259" key="37">
    <source>
        <dbReference type="PROSITE" id="PS51285"/>
    </source>
</evidence>
<dbReference type="Pfam" id="PF00130">
    <property type="entry name" value="C1_1"/>
    <property type="match status" value="1"/>
</dbReference>
<keyword evidence="12 33" id="KW-0547">Nucleotide-binding</keyword>
<dbReference type="PRINTS" id="PR00253">
    <property type="entry name" value="GABAARECEPTR"/>
</dbReference>
<evidence type="ECO:0000256" key="18">
    <source>
        <dbReference type="ARBA" id="ARBA00023065"/>
    </source>
</evidence>
<dbReference type="GO" id="GO:0034707">
    <property type="term" value="C:chloride channel complex"/>
    <property type="evidence" value="ECO:0007669"/>
    <property type="project" value="UniProtKB-KW"/>
</dbReference>
<comment type="subunit">
    <text evidence="30">Heteropentamer, formed by a combination of alpha (GABRA1-6), beta (GABRB1-3), gamma (GABRG1-3), delta (GABRD), epsilon (GABRE), rho (GABRR1-3), pi (GABRP) and theta (GABRQ) chains, each subunit exhibiting distinct physiological and pharmacological properties.</text>
</comment>
<comment type="catalytic activity">
    <reaction evidence="26">
        <text>L-threonyl-[protein] + ATP = O-phospho-L-threonyl-[protein] + ADP + H(+)</text>
        <dbReference type="Rhea" id="RHEA:46608"/>
        <dbReference type="Rhea" id="RHEA-COMP:11060"/>
        <dbReference type="Rhea" id="RHEA-COMP:11605"/>
        <dbReference type="ChEBI" id="CHEBI:15378"/>
        <dbReference type="ChEBI" id="CHEBI:30013"/>
        <dbReference type="ChEBI" id="CHEBI:30616"/>
        <dbReference type="ChEBI" id="CHEBI:61977"/>
        <dbReference type="ChEBI" id="CHEBI:456216"/>
        <dbReference type="EC" id="2.7.11.13"/>
    </reaction>
</comment>
<feature type="chain" id="PRO_5041481934" description="Gamma-aminobutyric acid receptor subunit delta" evidence="34">
    <location>
        <begin position="25"/>
        <end position="1247"/>
    </location>
</feature>
<keyword evidence="40" id="KW-1185">Reference proteome</keyword>
<keyword evidence="19 34" id="KW-0472">Membrane</keyword>
<dbReference type="Pfam" id="PF02931">
    <property type="entry name" value="Neur_chan_LBD"/>
    <property type="match status" value="1"/>
</dbReference>
<evidence type="ECO:0000256" key="32">
    <source>
        <dbReference type="ARBA" id="ARBA00082136"/>
    </source>
</evidence>
<proteinExistence type="inferred from homology"/>
<keyword evidence="17 34" id="KW-1133">Transmembrane helix</keyword>
<evidence type="ECO:0000256" key="17">
    <source>
        <dbReference type="ARBA" id="ARBA00022989"/>
    </source>
</evidence>
<dbReference type="InterPro" id="IPR053793">
    <property type="entry name" value="PB1-like"/>
</dbReference>
<dbReference type="PROSITE" id="PS00479">
    <property type="entry name" value="ZF_DAG_PE_1"/>
    <property type="match status" value="1"/>
</dbReference>
<dbReference type="SMART" id="SM00220">
    <property type="entry name" value="S_TKc"/>
    <property type="match status" value="1"/>
</dbReference>
<evidence type="ECO:0000256" key="34">
    <source>
        <dbReference type="RuleBase" id="RU000687"/>
    </source>
</evidence>
<keyword evidence="7" id="KW-0597">Phosphoprotein</keyword>
<evidence type="ECO:0000256" key="27">
    <source>
        <dbReference type="ARBA" id="ARBA00047470"/>
    </source>
</evidence>
<dbReference type="InterPro" id="IPR017892">
    <property type="entry name" value="Pkinase_C"/>
</dbReference>
<evidence type="ECO:0000256" key="21">
    <source>
        <dbReference type="ARBA" id="ARBA00023173"/>
    </source>
</evidence>
<dbReference type="FunFam" id="1.20.58.390:FF:000015">
    <property type="entry name" value="Gamma-aminobutyric acid (GABA-A) receptor, subunit delta"/>
    <property type="match status" value="1"/>
</dbReference>
<keyword evidence="14 39" id="KW-0418">Kinase</keyword>
<feature type="domain" description="Protein kinase" evidence="35">
    <location>
        <begin position="814"/>
        <end position="1093"/>
    </location>
</feature>
<evidence type="ECO:0000256" key="26">
    <source>
        <dbReference type="ARBA" id="ARBA00047272"/>
    </source>
</evidence>
<evidence type="ECO:0000256" key="28">
    <source>
        <dbReference type="ARBA" id="ARBA00055689"/>
    </source>
</evidence>
<dbReference type="InterPro" id="IPR038050">
    <property type="entry name" value="Neuro_actylchol_rec"/>
</dbReference>
<evidence type="ECO:0000256" key="6">
    <source>
        <dbReference type="ARBA" id="ARBA00022527"/>
    </source>
</evidence>
<dbReference type="InterPro" id="IPR006202">
    <property type="entry name" value="Neur_chan_lig-bd"/>
</dbReference>
<feature type="transmembrane region" description="Helical" evidence="34">
    <location>
        <begin position="278"/>
        <end position="297"/>
    </location>
</feature>
<dbReference type="InterPro" id="IPR017441">
    <property type="entry name" value="Protein_kinase_ATP_BS"/>
</dbReference>
<dbReference type="CDD" id="cd06404">
    <property type="entry name" value="PB1_aPKC"/>
    <property type="match status" value="1"/>
</dbReference>
<dbReference type="Gene3D" id="2.70.170.10">
    <property type="entry name" value="Neurotransmitter-gated ion-channel ligand-binding domain"/>
    <property type="match status" value="1"/>
</dbReference>
<evidence type="ECO:0000256" key="25">
    <source>
        <dbReference type="ARBA" id="ARBA00024167"/>
    </source>
</evidence>
<dbReference type="SUPFAM" id="SSF54277">
    <property type="entry name" value="CAD &amp; PB1 domains"/>
    <property type="match status" value="1"/>
</dbReference>
<keyword evidence="8" id="KW-0808">Transferase</keyword>
<evidence type="ECO:0000256" key="24">
    <source>
        <dbReference type="ARBA" id="ARBA00023303"/>
    </source>
</evidence>
<keyword evidence="18 34" id="KW-0406">Ion transport</keyword>
<keyword evidence="10" id="KW-0479">Metal-binding</keyword>
<dbReference type="PROSITE" id="PS50081">
    <property type="entry name" value="ZF_DAG_PE_2"/>
    <property type="match status" value="1"/>
</dbReference>
<comment type="function">
    <text evidence="28">Delta subunit of the heteropentameric ligand-gated chloride channel gated by gamma-aminobutyric acid (GABA), a major inhibitory neurotransmitter in the brain. GABA-gated chloride channels, also named GABA(A) receptors (GABAAR), consist of five subunits arranged around a central pore and contain GABA active binding site(s) located at the alpha and beta subunit interface(s). When activated by GABA, GABAARs selectively allow the flow of chloride anions across the cell membrane down their electrochemical gradient. GABAARs containing delta/GABRD subunits are predominantly expressed and located in extrasynaptic or perisynaptic positions on hippocampus and cerebellar granule cells, and contribute to the tonic GABAergic inhibition. GABAAR containing alpha-4-beta-3-delta subunits can simultaneously bind GABA and histamine where histamine binds at the interface of two neighboring beta subunits, which may be involved in the regulation of sleep and wakefulness.</text>
</comment>
<keyword evidence="11 34" id="KW-0732">Signal</keyword>
<dbReference type="InterPro" id="IPR008271">
    <property type="entry name" value="Ser/Thr_kinase_AS"/>
</dbReference>
<dbReference type="Pfam" id="PF00433">
    <property type="entry name" value="Pkinase_C"/>
    <property type="match status" value="1"/>
</dbReference>
<dbReference type="GO" id="GO:0007267">
    <property type="term" value="P:cell-cell signaling"/>
    <property type="evidence" value="ECO:0007669"/>
    <property type="project" value="UniProtKB-ARBA"/>
</dbReference>
<evidence type="ECO:0000256" key="5">
    <source>
        <dbReference type="ARBA" id="ARBA00022475"/>
    </source>
</evidence>
<dbReference type="FunFam" id="3.10.20.90:FF:000071">
    <property type="entry name" value="Protein kinase C"/>
    <property type="match status" value="1"/>
</dbReference>
<feature type="domain" description="PB1" evidence="38">
    <location>
        <begin position="546"/>
        <end position="631"/>
    </location>
</feature>
<dbReference type="GO" id="GO:0005230">
    <property type="term" value="F:extracellular ligand-gated monoatomic ion channel activity"/>
    <property type="evidence" value="ECO:0007669"/>
    <property type="project" value="InterPro"/>
</dbReference>
<dbReference type="InterPro" id="IPR000961">
    <property type="entry name" value="AGC-kinase_C"/>
</dbReference>
<dbReference type="InterPro" id="IPR000270">
    <property type="entry name" value="PB1_dom"/>
</dbReference>
<evidence type="ECO:0000256" key="29">
    <source>
        <dbReference type="ARBA" id="ARBA00061232"/>
    </source>
</evidence>
<comment type="similarity">
    <text evidence="2">Belongs to the protein kinase superfamily. AGC Ser/Thr protein kinase family. PKC subfamily.</text>
</comment>
<evidence type="ECO:0000256" key="4">
    <source>
        <dbReference type="ARBA" id="ARBA00022448"/>
    </source>
</evidence>
<dbReference type="Proteomes" id="UP001166674">
    <property type="component" value="Unassembled WGS sequence"/>
</dbReference>
<dbReference type="InterPro" id="IPR011009">
    <property type="entry name" value="Kinase-like_dom_sf"/>
</dbReference>
<feature type="signal peptide" evidence="34">
    <location>
        <begin position="1"/>
        <end position="24"/>
    </location>
</feature>
<dbReference type="InterPro" id="IPR034877">
    <property type="entry name" value="PB1_aPKC"/>
</dbReference>
<organism evidence="39 40">
    <name type="scientific">Sciurus carolinensis</name>
    <name type="common">Eastern gray squirrel</name>
    <dbReference type="NCBI Taxonomy" id="30640"/>
    <lineage>
        <taxon>Eukaryota</taxon>
        <taxon>Metazoa</taxon>
        <taxon>Chordata</taxon>
        <taxon>Craniata</taxon>
        <taxon>Vertebrata</taxon>
        <taxon>Euteleostomi</taxon>
        <taxon>Mammalia</taxon>
        <taxon>Eutheria</taxon>
        <taxon>Euarchontoglires</taxon>
        <taxon>Glires</taxon>
        <taxon>Rodentia</taxon>
        <taxon>Sciuromorpha</taxon>
        <taxon>Sciuridae</taxon>
        <taxon>Sciurinae</taxon>
        <taxon>Sciurini</taxon>
        <taxon>Sciurus</taxon>
    </lineage>
</organism>
<feature type="domain" description="Phorbol-ester/DAG-type" evidence="36">
    <location>
        <begin position="663"/>
        <end position="713"/>
    </location>
</feature>
<feature type="transmembrane region" description="Helical" evidence="34">
    <location>
        <begin position="429"/>
        <end position="453"/>
    </location>
</feature>
<dbReference type="InterPro" id="IPR006029">
    <property type="entry name" value="Neurotrans-gated_channel_TM"/>
</dbReference>
<dbReference type="InterPro" id="IPR000719">
    <property type="entry name" value="Prot_kinase_dom"/>
</dbReference>
<dbReference type="InterPro" id="IPR006028">
    <property type="entry name" value="GABAA/Glycine_rcpt"/>
</dbReference>
<dbReference type="NCBIfam" id="TIGR00860">
    <property type="entry name" value="LIC"/>
    <property type="match status" value="1"/>
</dbReference>
<dbReference type="SUPFAM" id="SSF63712">
    <property type="entry name" value="Nicotinic receptor ligand binding domain-like"/>
    <property type="match status" value="1"/>
</dbReference>
<dbReference type="InterPro" id="IPR008098">
    <property type="entry name" value="GABAAd_rcpt"/>
</dbReference>
<keyword evidence="20" id="KW-1015">Disulfide bond</keyword>
<evidence type="ECO:0000259" key="38">
    <source>
        <dbReference type="PROSITE" id="PS51745"/>
    </source>
</evidence>
<keyword evidence="6" id="KW-0723">Serine/threonine-protein kinase</keyword>
<evidence type="ECO:0000256" key="9">
    <source>
        <dbReference type="ARBA" id="ARBA00022692"/>
    </source>
</evidence>
<evidence type="ECO:0000256" key="16">
    <source>
        <dbReference type="ARBA" id="ARBA00022840"/>
    </source>
</evidence>
<evidence type="ECO:0000256" key="2">
    <source>
        <dbReference type="ARBA" id="ARBA00005490"/>
    </source>
</evidence>
<dbReference type="GO" id="GO:0005254">
    <property type="term" value="F:chloride channel activity"/>
    <property type="evidence" value="ECO:0007669"/>
    <property type="project" value="UniProtKB-KW"/>
</dbReference>
<accession>A0AA41N2E3</accession>
<comment type="caution">
    <text evidence="39">The sequence shown here is derived from an EMBL/GenBank/DDBJ whole genome shotgun (WGS) entry which is preliminary data.</text>
</comment>
<evidence type="ECO:0000256" key="11">
    <source>
        <dbReference type="ARBA" id="ARBA00022729"/>
    </source>
</evidence>
<protein>
    <recommendedName>
        <fullName evidence="31">Gamma-aminobutyric acid receptor subunit delta</fullName>
        <ecNumber evidence="3">2.7.11.13</ecNumber>
    </recommendedName>
    <alternativeName>
        <fullName evidence="32">GABA(A) receptor subunit delta</fullName>
    </alternativeName>
</protein>
<evidence type="ECO:0000256" key="14">
    <source>
        <dbReference type="ARBA" id="ARBA00022777"/>
    </source>
</evidence>
<keyword evidence="9 34" id="KW-0812">Transmembrane</keyword>
<dbReference type="PROSITE" id="PS00108">
    <property type="entry name" value="PROTEIN_KINASE_ST"/>
    <property type="match status" value="1"/>
</dbReference>
<dbReference type="GO" id="GO:0004697">
    <property type="term" value="F:diacylglycerol-dependent serine/threonine kinase activity"/>
    <property type="evidence" value="ECO:0007669"/>
    <property type="project" value="UniProtKB-EC"/>
</dbReference>
<evidence type="ECO:0000256" key="13">
    <source>
        <dbReference type="ARBA" id="ARBA00022771"/>
    </source>
</evidence>
<comment type="catalytic activity">
    <reaction evidence="25">
        <text>chloride(in) = chloride(out)</text>
        <dbReference type="Rhea" id="RHEA:29823"/>
        <dbReference type="ChEBI" id="CHEBI:17996"/>
    </reaction>
</comment>
<evidence type="ECO:0000256" key="12">
    <source>
        <dbReference type="ARBA" id="ARBA00022741"/>
    </source>
</evidence>
<dbReference type="GO" id="GO:0008270">
    <property type="term" value="F:zinc ion binding"/>
    <property type="evidence" value="ECO:0007669"/>
    <property type="project" value="UniProtKB-KW"/>
</dbReference>
<dbReference type="InterPro" id="IPR036734">
    <property type="entry name" value="Neur_chan_lig-bd_sf"/>
</dbReference>
<dbReference type="InterPro" id="IPR018000">
    <property type="entry name" value="Neurotransmitter_ion_chnl_CS"/>
</dbReference>
<dbReference type="PRINTS" id="PR00008">
    <property type="entry name" value="DAGPEDOMAIN"/>
</dbReference>
<keyword evidence="16 33" id="KW-0067">ATP-binding</keyword>
<keyword evidence="15" id="KW-0862">Zinc</keyword>
<dbReference type="GO" id="GO:0005737">
    <property type="term" value="C:cytoplasm"/>
    <property type="evidence" value="ECO:0007669"/>
    <property type="project" value="UniProtKB-SubCell"/>
</dbReference>
<gene>
    <name evidence="39" type="ORF">SUZIE_168050</name>
</gene>
<comment type="catalytic activity">
    <reaction evidence="27">
        <text>L-seryl-[protein] + ATP = O-phospho-L-seryl-[protein] + ADP + H(+)</text>
        <dbReference type="Rhea" id="RHEA:17989"/>
        <dbReference type="Rhea" id="RHEA-COMP:9863"/>
        <dbReference type="Rhea" id="RHEA-COMP:11604"/>
        <dbReference type="ChEBI" id="CHEBI:15378"/>
        <dbReference type="ChEBI" id="CHEBI:29999"/>
        <dbReference type="ChEBI" id="CHEBI:30616"/>
        <dbReference type="ChEBI" id="CHEBI:83421"/>
        <dbReference type="ChEBI" id="CHEBI:456216"/>
        <dbReference type="EC" id="2.7.11.13"/>
    </reaction>
</comment>
<dbReference type="EC" id="2.7.11.13" evidence="3"/>
<dbReference type="PANTHER" id="PTHR24351">
    <property type="entry name" value="RIBOSOMAL PROTEIN S6 KINASE"/>
    <property type="match status" value="1"/>
</dbReference>
<dbReference type="FunFam" id="3.30.60.20:FF:000012">
    <property type="entry name" value="Protein kinase C"/>
    <property type="match status" value="1"/>
</dbReference>
<dbReference type="FunFam" id="3.30.200.20:FF:000070">
    <property type="entry name" value="Protein kinase C"/>
    <property type="match status" value="1"/>
</dbReference>
<evidence type="ECO:0000256" key="30">
    <source>
        <dbReference type="ARBA" id="ARBA00064898"/>
    </source>
</evidence>
<dbReference type="CDD" id="cd19055">
    <property type="entry name" value="LGIC_TM_GABAAR_delta"/>
    <property type="match status" value="1"/>
</dbReference>
<dbReference type="GO" id="GO:0005524">
    <property type="term" value="F:ATP binding"/>
    <property type="evidence" value="ECO:0007669"/>
    <property type="project" value="UniProtKB-UniRule"/>
</dbReference>
<dbReference type="PROSITE" id="PS50011">
    <property type="entry name" value="PROTEIN_KINASE_DOM"/>
    <property type="match status" value="1"/>
</dbReference>
<feature type="transmembrane region" description="Helical" evidence="34">
    <location>
        <begin position="250"/>
        <end position="271"/>
    </location>
</feature>
<dbReference type="PROSITE" id="PS00236">
    <property type="entry name" value="NEUROTR_ION_CHANNEL"/>
    <property type="match status" value="1"/>
</dbReference>
<dbReference type="GO" id="GO:0005886">
    <property type="term" value="C:plasma membrane"/>
    <property type="evidence" value="ECO:0007669"/>
    <property type="project" value="UniProtKB-SubCell"/>
</dbReference>
<comment type="similarity">
    <text evidence="29">Belongs to the ligand-gated ion channel (TC 1.A.9) family. Gamma-aminobutyric acid receptor (TC 1.A.9.5) subfamily. GABRD sub-subfamily.</text>
</comment>
<dbReference type="PRINTS" id="PR00252">
    <property type="entry name" value="NRIONCHANNEL"/>
</dbReference>
<dbReference type="SMART" id="SM00109">
    <property type="entry name" value="C1"/>
    <property type="match status" value="1"/>
</dbReference>
<evidence type="ECO:0000256" key="23">
    <source>
        <dbReference type="ARBA" id="ARBA00023214"/>
    </source>
</evidence>
<evidence type="ECO:0000259" key="35">
    <source>
        <dbReference type="PROSITE" id="PS50011"/>
    </source>
</evidence>
<dbReference type="Pfam" id="PF02932">
    <property type="entry name" value="Neur_chan_memb"/>
    <property type="match status" value="1"/>
</dbReference>
<evidence type="ECO:0000256" key="20">
    <source>
        <dbReference type="ARBA" id="ARBA00023157"/>
    </source>
</evidence>
<dbReference type="SUPFAM" id="SSF90112">
    <property type="entry name" value="Neurotransmitter-gated ion-channel transmembrane pore"/>
    <property type="match status" value="1"/>
</dbReference>
<dbReference type="FunFam" id="2.70.170.10:FF:000018">
    <property type="entry name" value="Gamma-aminobutyric acid (GABA-A) receptor, subunit delta"/>
    <property type="match status" value="1"/>
</dbReference>
<dbReference type="SMART" id="SM00133">
    <property type="entry name" value="S_TK_X"/>
    <property type="match status" value="1"/>
</dbReference>
<dbReference type="SUPFAM" id="SSF57889">
    <property type="entry name" value="Cysteine-rich domain"/>
    <property type="match status" value="1"/>
</dbReference>
<dbReference type="PRINTS" id="PR01722">
    <property type="entry name" value="GABAARDELTA"/>
</dbReference>
<feature type="domain" description="AGC-kinase C-terminal" evidence="37">
    <location>
        <begin position="1174"/>
        <end position="1245"/>
    </location>
</feature>
<dbReference type="AlphaFoldDB" id="A0AA41N2E3"/>
<evidence type="ECO:0000256" key="19">
    <source>
        <dbReference type="ARBA" id="ARBA00023136"/>
    </source>
</evidence>
<dbReference type="Gene3D" id="1.20.58.390">
    <property type="entry name" value="Neurotransmitter-gated ion-channel transmembrane domain"/>
    <property type="match status" value="1"/>
</dbReference>
<keyword evidence="4 34" id="KW-0813">Transport</keyword>
<reference evidence="39" key="1">
    <citation type="submission" date="2020-03" db="EMBL/GenBank/DDBJ databases">
        <title>Studies in the Genomics of Life Span.</title>
        <authorList>
            <person name="Glass D."/>
        </authorList>
    </citation>
    <scope>NUCLEOTIDE SEQUENCE</scope>
    <source>
        <strain evidence="39">SUZIE</strain>
        <tissue evidence="39">Muscle</tissue>
    </source>
</reference>
<evidence type="ECO:0000256" key="7">
    <source>
        <dbReference type="ARBA" id="ARBA00022553"/>
    </source>
</evidence>
<keyword evidence="5" id="KW-1003">Cell membrane</keyword>
<dbReference type="PROSITE" id="PS51285">
    <property type="entry name" value="AGC_KINASE_CTER"/>
    <property type="match status" value="1"/>
</dbReference>
<dbReference type="Pfam" id="PF00069">
    <property type="entry name" value="Pkinase"/>
    <property type="match status" value="1"/>
</dbReference>
<dbReference type="InterPro" id="IPR002219">
    <property type="entry name" value="PKC_DAG/PE"/>
</dbReference>
<comment type="subcellular location">
    <subcellularLocation>
        <location evidence="1">Cell membrane</location>
        <topology evidence="1">Multi-pass membrane protein</topology>
    </subcellularLocation>
</comment>
<dbReference type="Gene3D" id="1.10.510.10">
    <property type="entry name" value="Transferase(Phosphotransferase) domain 1"/>
    <property type="match status" value="1"/>
</dbReference>
<evidence type="ECO:0000256" key="33">
    <source>
        <dbReference type="PROSITE-ProRule" id="PRU10141"/>
    </source>
</evidence>
<dbReference type="PROSITE" id="PS00107">
    <property type="entry name" value="PROTEIN_KINASE_ATP"/>
    <property type="match status" value="1"/>
</dbReference>
<keyword evidence="24 34" id="KW-0407">Ion channel</keyword>
<sequence length="1247" mass="139292">MDALAWLLPALLLLCAPPRRGARAMNDIGDYVGSSLEISWLPNLDGLMEGYARNFRPGVGGPPVNVALALEVASIDHISEVNMEYTMTVFLHQSWRDSRLSYNHTNETLGLDSRFVDKLWLPDTFIVNAKSAWFHDVTVENKLIRLQPDGVILYSIRITSTVACDMDLAKYPLDEQECMLDLESYGYSSEDIVYYWSENQEQIHGLDRLQLAQFTITSYHFSTESMNFKSAGQFPRLSLHFHLRRNRGVYIIQSYMPSVLLVAMSWVSFWISQAAVPARVSLGITTVLTMTTLMVSARSSLPRASAIKALDVYFWICYVFVFAALVEYAFAHFNADYRKKRKAKVKVAKPRTEMDVRNAIVLFSLSAAGVTQELAVSRRQCRIPGNLMGSYRSVEVETGETKKEGGIRPGGPGGIRARFKPIDADTIDIYARAVFPAAFAAVNVIYWAAYAMLHLWKVTEDRRAVSDALMAVASPGPGLFLGKGTGRLAAVAVPCFSSTSLLPSATGSTAHIPGPRTSLSSRTWSPVPGTAAILQVHVCFRSHVTVVNVTVVSSCPRDILITSVDATTTFDELCEEVRDMCQLHQELPLTLKWVDSEGDPCTVSSQMELEEAFRLACQSRGEGLVIHVFPSVPEQPGMPCPGEDKSVYRRGARRWRKLYRANGHLFQARRFNRKAYCGQCSERIWGLARQGYRCVHCKLLVHKRCHSLVPLTCRRHMDSVMPSQEPPVDEKKDGVDLPAQETDGIAYISSTRKHDSIKDDSEVSVPLFKSSEAHFWGCVMDVLLVAGWDQEDLKPVIDGVDGIKISQGLGLQDFDLIRVIGRGSYAKVLLVRLKKNDQVYAMKVVKKELVHDDEDIDWVQTEKHVFEQASSNPFLVGLHSCFQTTSRLFLVIEYVNGGDLMFHMQRQRKLPEEHARFYAAEICIALNFLHERGIIYRDLKLDNVLLDADGHIKLTDYGMCKLMCSPLVVTLSPQEGLGPGDTTSTFCGTPNYIAPEILRGEEYGFSVDWWALGVLMFEMMAGRSPFDIITDNPDMNTEDYLFQVILEKPIRIPRFLSVKASHVLKGFLNKDPKERLGCRPQTGFSDIKSHAFFRSIDWDLLPQGCFTSRKGTPGGRGGRATTLRFGQQDQQLKSSPVGTQAMVGRSLDVVPGGARVSEGGSDSQSQSDQVICPVNQAALGLEKKQALPPFQPQITDDYGLDNFDTQFTSEPVQLTPDDEDVIKRIDQSEFEGFEYINPLLLSTEESV</sequence>
<evidence type="ECO:0000313" key="39">
    <source>
        <dbReference type="EMBL" id="MBZ3882458.1"/>
    </source>
</evidence>
<keyword evidence="22" id="KW-0325">Glycoprotein</keyword>
<evidence type="ECO:0000313" key="40">
    <source>
        <dbReference type="Proteomes" id="UP001166674"/>
    </source>
</evidence>
<dbReference type="Gene3D" id="3.30.60.20">
    <property type="match status" value="1"/>
</dbReference>
<evidence type="ECO:0000259" key="36">
    <source>
        <dbReference type="PROSITE" id="PS50081"/>
    </source>
</evidence>
<dbReference type="GO" id="GO:0004890">
    <property type="term" value="F:GABA-A receptor activity"/>
    <property type="evidence" value="ECO:0007669"/>
    <property type="project" value="InterPro"/>
</dbReference>
<dbReference type="EMBL" id="JAATJV010381928">
    <property type="protein sequence ID" value="MBZ3882458.1"/>
    <property type="molecule type" value="Genomic_DNA"/>
</dbReference>
<evidence type="ECO:0000256" key="15">
    <source>
        <dbReference type="ARBA" id="ARBA00022833"/>
    </source>
</evidence>
<dbReference type="InterPro" id="IPR020454">
    <property type="entry name" value="DAG/PE-bd"/>
</dbReference>
<keyword evidence="21" id="KW-0869">Chloride channel</keyword>
<evidence type="ECO:0000256" key="1">
    <source>
        <dbReference type="ARBA" id="ARBA00004651"/>
    </source>
</evidence>
<dbReference type="Gene3D" id="3.10.20.90">
    <property type="entry name" value="Phosphatidylinositol 3-kinase Catalytic Subunit, Chain A, domain 1"/>
    <property type="match status" value="1"/>
</dbReference>
<feature type="binding site" evidence="33">
    <location>
        <position position="847"/>
    </location>
    <ligand>
        <name>ATP</name>
        <dbReference type="ChEBI" id="CHEBI:30616"/>
    </ligand>
</feature>
<keyword evidence="13" id="KW-0863">Zinc-finger</keyword>
<feature type="transmembrane region" description="Helical" evidence="34">
    <location>
        <begin position="312"/>
        <end position="331"/>
    </location>
</feature>
<evidence type="ECO:0000256" key="3">
    <source>
        <dbReference type="ARBA" id="ARBA00012429"/>
    </source>
</evidence>
<evidence type="ECO:0000256" key="31">
    <source>
        <dbReference type="ARBA" id="ARBA00067684"/>
    </source>
</evidence>